<dbReference type="PANTHER" id="PTHR10994">
    <property type="entry name" value="RETICULON"/>
    <property type="match status" value="1"/>
</dbReference>
<sequence length="220" mass="25478">MAHNISSDPDNEINTTPPKLFEKPIHDVLGAGKVAEVLLWRNRNVSGALLFGMTVIWFLFEVVEYNFVTLLCHISITTMLVLFIWSTVADIFKWESPQIPEIVLQDSFFQDIASIIHRRLNQLLTMLHYISCGTDLPSFLMVIIVSLYILSVVGSYFSFVNLLYIGFLCMQILPIVYEQYEEEINNLVGHLIIDLRKKYRSFDKRYLNKIPRGPTKEKKT</sequence>
<comment type="subcellular location">
    <subcellularLocation>
        <location evidence="1 6">Endoplasmic reticulum membrane</location>
        <topology evidence="1 6">Multi-pass membrane protein</topology>
    </subcellularLocation>
</comment>
<evidence type="ECO:0000256" key="3">
    <source>
        <dbReference type="ARBA" id="ARBA00022824"/>
    </source>
</evidence>
<keyword evidence="2 6" id="KW-0812">Transmembrane</keyword>
<feature type="transmembrane region" description="Helical" evidence="6">
    <location>
        <begin position="66"/>
        <end position="85"/>
    </location>
</feature>
<evidence type="ECO:0000256" key="2">
    <source>
        <dbReference type="ARBA" id="ARBA00022692"/>
    </source>
</evidence>
<accession>A0A6A4PFL4</accession>
<evidence type="ECO:0000256" key="4">
    <source>
        <dbReference type="ARBA" id="ARBA00022989"/>
    </source>
</evidence>
<keyword evidence="4 6" id="KW-1133">Transmembrane helix</keyword>
<comment type="caution">
    <text evidence="8">The sequence shown here is derived from an EMBL/GenBank/DDBJ whole genome shotgun (WGS) entry which is preliminary data.</text>
</comment>
<evidence type="ECO:0000259" key="7">
    <source>
        <dbReference type="PROSITE" id="PS50845"/>
    </source>
</evidence>
<dbReference type="Proteomes" id="UP000447434">
    <property type="component" value="Chromosome 14"/>
</dbReference>
<evidence type="ECO:0000313" key="8">
    <source>
        <dbReference type="EMBL" id="KAE9600254.1"/>
    </source>
</evidence>
<dbReference type="AlphaFoldDB" id="A0A6A4PFL4"/>
<reference evidence="9" key="1">
    <citation type="journal article" date="2020" name="Nat. Commun.">
        <title>Genome sequence of the cluster root forming white lupin.</title>
        <authorList>
            <person name="Hufnagel B."/>
            <person name="Marques A."/>
            <person name="Soriano A."/>
            <person name="Marques L."/>
            <person name="Divol F."/>
            <person name="Doumas P."/>
            <person name="Sallet E."/>
            <person name="Mancinotti D."/>
            <person name="Carrere S."/>
            <person name="Marande W."/>
            <person name="Arribat S."/>
            <person name="Keller J."/>
            <person name="Huneau C."/>
            <person name="Blein T."/>
            <person name="Aime D."/>
            <person name="Laguerre M."/>
            <person name="Taylor J."/>
            <person name="Schubert V."/>
            <person name="Nelson M."/>
            <person name="Geu-Flores F."/>
            <person name="Crespi M."/>
            <person name="Gallardo-Guerrero K."/>
            <person name="Delaux P.-M."/>
            <person name="Salse J."/>
            <person name="Berges H."/>
            <person name="Guyot R."/>
            <person name="Gouzy J."/>
            <person name="Peret B."/>
        </authorList>
    </citation>
    <scope>NUCLEOTIDE SEQUENCE [LARGE SCALE GENOMIC DNA]</scope>
    <source>
        <strain evidence="9">cv. Amiga</strain>
    </source>
</reference>
<dbReference type="PANTHER" id="PTHR10994:SF85">
    <property type="entry name" value="RETICULON-LIKE PROTEIN B9"/>
    <property type="match status" value="1"/>
</dbReference>
<dbReference type="Pfam" id="PF02453">
    <property type="entry name" value="Reticulon"/>
    <property type="match status" value="1"/>
</dbReference>
<protein>
    <recommendedName>
        <fullName evidence="6">Reticulon-like protein</fullName>
    </recommendedName>
</protein>
<evidence type="ECO:0000313" key="9">
    <source>
        <dbReference type="Proteomes" id="UP000447434"/>
    </source>
</evidence>
<evidence type="ECO:0000256" key="6">
    <source>
        <dbReference type="RuleBase" id="RU363132"/>
    </source>
</evidence>
<dbReference type="EMBL" id="WOCE01000014">
    <property type="protein sequence ID" value="KAE9600254.1"/>
    <property type="molecule type" value="Genomic_DNA"/>
</dbReference>
<dbReference type="PROSITE" id="PS50845">
    <property type="entry name" value="RETICULON"/>
    <property type="match status" value="1"/>
</dbReference>
<dbReference type="InterPro" id="IPR045064">
    <property type="entry name" value="Reticulon-like"/>
</dbReference>
<dbReference type="InterPro" id="IPR003388">
    <property type="entry name" value="Reticulon"/>
</dbReference>
<feature type="domain" description="Reticulon" evidence="7">
    <location>
        <begin position="34"/>
        <end position="220"/>
    </location>
</feature>
<dbReference type="GO" id="GO:0005789">
    <property type="term" value="C:endoplasmic reticulum membrane"/>
    <property type="evidence" value="ECO:0007669"/>
    <property type="project" value="UniProtKB-SubCell"/>
</dbReference>
<feature type="transmembrane region" description="Helical" evidence="6">
    <location>
        <begin position="127"/>
        <end position="150"/>
    </location>
</feature>
<dbReference type="GO" id="GO:0009617">
    <property type="term" value="P:response to bacterium"/>
    <property type="evidence" value="ECO:0007669"/>
    <property type="project" value="InterPro"/>
</dbReference>
<proteinExistence type="predicted"/>
<name>A0A6A4PFL4_LUPAL</name>
<evidence type="ECO:0000256" key="1">
    <source>
        <dbReference type="ARBA" id="ARBA00004477"/>
    </source>
</evidence>
<keyword evidence="3 6" id="KW-0256">Endoplasmic reticulum</keyword>
<feature type="transmembrane region" description="Helical" evidence="6">
    <location>
        <begin position="43"/>
        <end position="60"/>
    </location>
</feature>
<keyword evidence="5 6" id="KW-0472">Membrane</keyword>
<dbReference type="OrthoDB" id="567788at2759"/>
<gene>
    <name evidence="8" type="ORF">Lalb_Chr14g0370971</name>
</gene>
<organism evidence="8 9">
    <name type="scientific">Lupinus albus</name>
    <name type="common">White lupine</name>
    <name type="synonym">Lupinus termis</name>
    <dbReference type="NCBI Taxonomy" id="3870"/>
    <lineage>
        <taxon>Eukaryota</taxon>
        <taxon>Viridiplantae</taxon>
        <taxon>Streptophyta</taxon>
        <taxon>Embryophyta</taxon>
        <taxon>Tracheophyta</taxon>
        <taxon>Spermatophyta</taxon>
        <taxon>Magnoliopsida</taxon>
        <taxon>eudicotyledons</taxon>
        <taxon>Gunneridae</taxon>
        <taxon>Pentapetalae</taxon>
        <taxon>rosids</taxon>
        <taxon>fabids</taxon>
        <taxon>Fabales</taxon>
        <taxon>Fabaceae</taxon>
        <taxon>Papilionoideae</taxon>
        <taxon>50 kb inversion clade</taxon>
        <taxon>genistoids sensu lato</taxon>
        <taxon>core genistoids</taxon>
        <taxon>Genisteae</taxon>
        <taxon>Lupinus</taxon>
    </lineage>
</organism>
<evidence type="ECO:0000256" key="5">
    <source>
        <dbReference type="ARBA" id="ARBA00023136"/>
    </source>
</evidence>
<keyword evidence="9" id="KW-1185">Reference proteome</keyword>